<evidence type="ECO:0000313" key="5">
    <source>
        <dbReference type="Proteomes" id="UP000298493"/>
    </source>
</evidence>
<dbReference type="GO" id="GO:0004386">
    <property type="term" value="F:helicase activity"/>
    <property type="evidence" value="ECO:0007669"/>
    <property type="project" value="UniProtKB-KW"/>
</dbReference>
<evidence type="ECO:0000256" key="1">
    <source>
        <dbReference type="SAM" id="Coils"/>
    </source>
</evidence>
<reference evidence="4 5" key="1">
    <citation type="submission" date="2019-04" db="EMBL/GenBank/DDBJ databases">
        <title>High contiguity whole genome sequence and gene annotation resource for two Venturia nashicola isolates.</title>
        <authorList>
            <person name="Prokchorchik M."/>
            <person name="Won K."/>
            <person name="Lee Y."/>
            <person name="Choi E.D."/>
            <person name="Segonzac C."/>
            <person name="Sohn K.H."/>
        </authorList>
    </citation>
    <scope>NUCLEOTIDE SEQUENCE [LARGE SCALE GENOMIC DNA]</scope>
    <source>
        <strain evidence="4 5">PRI2</strain>
    </source>
</reference>
<evidence type="ECO:0000259" key="3">
    <source>
        <dbReference type="Pfam" id="PF25534"/>
    </source>
</evidence>
<keyword evidence="4" id="KW-0378">Hydrolase</keyword>
<dbReference type="EMBL" id="SNSC02000025">
    <property type="protein sequence ID" value="TID13723.1"/>
    <property type="molecule type" value="Genomic_DNA"/>
</dbReference>
<keyword evidence="1" id="KW-0175">Coiled coil</keyword>
<dbReference type="PANTHER" id="PTHR36223:SF1">
    <property type="entry name" value="TRANSCRIPTION ELONGATION FACTOR EAF N-TERMINAL DOMAIN-CONTAINING PROTEIN"/>
    <property type="match status" value="1"/>
</dbReference>
<organism evidence="4 5">
    <name type="scientific">Venturia nashicola</name>
    <dbReference type="NCBI Taxonomy" id="86259"/>
    <lineage>
        <taxon>Eukaryota</taxon>
        <taxon>Fungi</taxon>
        <taxon>Dikarya</taxon>
        <taxon>Ascomycota</taxon>
        <taxon>Pezizomycotina</taxon>
        <taxon>Dothideomycetes</taxon>
        <taxon>Pleosporomycetidae</taxon>
        <taxon>Venturiales</taxon>
        <taxon>Venturiaceae</taxon>
        <taxon>Venturia</taxon>
    </lineage>
</organism>
<feature type="coiled-coil region" evidence="1">
    <location>
        <begin position="250"/>
        <end position="279"/>
    </location>
</feature>
<keyword evidence="4" id="KW-0067">ATP-binding</keyword>
<dbReference type="STRING" id="86259.A0A4Z1NLQ8"/>
<gene>
    <name evidence="4" type="ORF">E6O75_ATG01701</name>
</gene>
<evidence type="ECO:0000313" key="4">
    <source>
        <dbReference type="EMBL" id="TID13723.1"/>
    </source>
</evidence>
<dbReference type="Pfam" id="PF25534">
    <property type="entry name" value="DUF7918"/>
    <property type="match status" value="1"/>
</dbReference>
<protein>
    <submittedName>
        <fullName evidence="4">ATP-dependent RNA helicase</fullName>
    </submittedName>
</protein>
<accession>A0A4Z1NLQ8</accession>
<name>A0A4Z1NLQ8_9PEZI</name>
<proteinExistence type="predicted"/>
<evidence type="ECO:0000256" key="2">
    <source>
        <dbReference type="SAM" id="MobiDB-lite"/>
    </source>
</evidence>
<dbReference type="AlphaFoldDB" id="A0A4Z1NLQ8"/>
<feature type="region of interest" description="Disordered" evidence="2">
    <location>
        <begin position="329"/>
        <end position="359"/>
    </location>
</feature>
<dbReference type="Proteomes" id="UP000298493">
    <property type="component" value="Unassembled WGS sequence"/>
</dbReference>
<comment type="caution">
    <text evidence="4">The sequence shown here is derived from an EMBL/GenBank/DDBJ whole genome shotgun (WGS) entry which is preliminary data.</text>
</comment>
<dbReference type="InterPro" id="IPR057678">
    <property type="entry name" value="DUF7918"/>
</dbReference>
<dbReference type="OrthoDB" id="3364132at2759"/>
<dbReference type="PANTHER" id="PTHR36223">
    <property type="entry name" value="BETA-LACTAMASE-TYPE TRANSPEPTIDASE FOLD DOMAIN CONTAINING PROTEIN"/>
    <property type="match status" value="1"/>
</dbReference>
<sequence length="359" mass="40935">MAIIPRFPGLEVTVTVDGNPLHEYDLPDDTDEIESDASAIRYIEAQPGVEFAVHIKSDPVFEYNDNDTCVKVIVDGKDYLTRAKAKSKATITDSWTMTLTGSLLASGKNLIERNWMFSTLKTVGGPMKEPESDLRDRFNGLGQIIVVMHRVTFGQKVELDPKKFKHNTSAMSEKVPEKALKGRALSRKAGLGAARLFKETHSHDYTWIDAENEPYATFTFRYRSMDDLYAEIIIPRPIPLEQRDVATLTIEELNELLKRQEAGLERQELQRRVEENRKILSGGIDGRKEGKMEVKKELKLEHESDFTRAANRCRTQTIDLSEDGLKKELRRERDFPLKQHGNAGTSKRRRIETVDLTDD</sequence>
<keyword evidence="5" id="KW-1185">Reference proteome</keyword>
<keyword evidence="4" id="KW-0347">Helicase</keyword>
<feature type="domain" description="DUF7918" evidence="3">
    <location>
        <begin position="9"/>
        <end position="236"/>
    </location>
</feature>
<keyword evidence="4" id="KW-0547">Nucleotide-binding</keyword>